<evidence type="ECO:0000313" key="2">
    <source>
        <dbReference type="Proteomes" id="UP000318878"/>
    </source>
</evidence>
<evidence type="ECO:0000313" key="1">
    <source>
        <dbReference type="EMBL" id="TWT33398.1"/>
    </source>
</evidence>
<dbReference type="InterPro" id="IPR013320">
    <property type="entry name" value="ConA-like_dom_sf"/>
</dbReference>
<accession>A0A5C5V4B5</accession>
<comment type="caution">
    <text evidence="1">The sequence shown here is derived from an EMBL/GenBank/DDBJ whole genome shotgun (WGS) entry which is preliminary data.</text>
</comment>
<gene>
    <name evidence="1" type="ORF">Enr8_32260</name>
</gene>
<dbReference type="Proteomes" id="UP000318878">
    <property type="component" value="Unassembled WGS sequence"/>
</dbReference>
<protein>
    <submittedName>
        <fullName evidence="1">Uncharacterized protein</fullName>
    </submittedName>
</protein>
<organism evidence="1 2">
    <name type="scientific">Blastopirellula retiformator</name>
    <dbReference type="NCBI Taxonomy" id="2527970"/>
    <lineage>
        <taxon>Bacteria</taxon>
        <taxon>Pseudomonadati</taxon>
        <taxon>Planctomycetota</taxon>
        <taxon>Planctomycetia</taxon>
        <taxon>Pirellulales</taxon>
        <taxon>Pirellulaceae</taxon>
        <taxon>Blastopirellula</taxon>
    </lineage>
</organism>
<dbReference type="AlphaFoldDB" id="A0A5C5V4B5"/>
<dbReference type="EMBL" id="SJPF01000003">
    <property type="protein sequence ID" value="TWT33398.1"/>
    <property type="molecule type" value="Genomic_DNA"/>
</dbReference>
<name>A0A5C5V4B5_9BACT</name>
<sequence>MTSKGISSSNFRSSIHAEKTGTIKSSYVAAGLLVSQDEQNFLRWTRSAVGEAKATFASAELYEQGKLAGGFNLAWNGQPMWLRLERRADRVFLWIGDDGTQWRRHTSLRMPFLQDLKVGVFALNSTKTEFSATVSDFYLLGAAAI</sequence>
<dbReference type="Gene3D" id="2.60.120.200">
    <property type="match status" value="1"/>
</dbReference>
<keyword evidence="2" id="KW-1185">Reference proteome</keyword>
<dbReference type="OrthoDB" id="269512at2"/>
<dbReference type="RefSeq" id="WP_146433238.1">
    <property type="nucleotide sequence ID" value="NZ_SJPF01000003.1"/>
</dbReference>
<dbReference type="InterPro" id="IPR009784">
    <property type="entry name" value="DUF1349"/>
</dbReference>
<dbReference type="SUPFAM" id="SSF49899">
    <property type="entry name" value="Concanavalin A-like lectins/glucanases"/>
    <property type="match status" value="1"/>
</dbReference>
<reference evidence="1 2" key="1">
    <citation type="submission" date="2019-02" db="EMBL/GenBank/DDBJ databases">
        <title>Deep-cultivation of Planctomycetes and their phenomic and genomic characterization uncovers novel biology.</title>
        <authorList>
            <person name="Wiegand S."/>
            <person name="Jogler M."/>
            <person name="Boedeker C."/>
            <person name="Pinto D."/>
            <person name="Vollmers J."/>
            <person name="Rivas-Marin E."/>
            <person name="Kohn T."/>
            <person name="Peeters S.H."/>
            <person name="Heuer A."/>
            <person name="Rast P."/>
            <person name="Oberbeckmann S."/>
            <person name="Bunk B."/>
            <person name="Jeske O."/>
            <person name="Meyerdierks A."/>
            <person name="Storesund J.E."/>
            <person name="Kallscheuer N."/>
            <person name="Luecker S."/>
            <person name="Lage O.M."/>
            <person name="Pohl T."/>
            <person name="Merkel B.J."/>
            <person name="Hornburger P."/>
            <person name="Mueller R.-W."/>
            <person name="Bruemmer F."/>
            <person name="Labrenz M."/>
            <person name="Spormann A.M."/>
            <person name="Op Den Camp H."/>
            <person name="Overmann J."/>
            <person name="Amann R."/>
            <person name="Jetten M.S.M."/>
            <person name="Mascher T."/>
            <person name="Medema M.H."/>
            <person name="Devos D.P."/>
            <person name="Kaster A.-K."/>
            <person name="Ovreas L."/>
            <person name="Rohde M."/>
            <person name="Galperin M.Y."/>
            <person name="Jogler C."/>
        </authorList>
    </citation>
    <scope>NUCLEOTIDE SEQUENCE [LARGE SCALE GENOMIC DNA]</scope>
    <source>
        <strain evidence="1 2">Enr8</strain>
    </source>
</reference>
<dbReference type="Pfam" id="PF07081">
    <property type="entry name" value="DUF1349"/>
    <property type="match status" value="1"/>
</dbReference>
<proteinExistence type="predicted"/>